<protein>
    <submittedName>
        <fullName evidence="1">Uncharacterized protein</fullName>
    </submittedName>
</protein>
<sequence length="45" mass="5150">MSLTFSIKSEISDAHNIAKKIIVSQMYPNYTAASAFKQRMIMRVK</sequence>
<name>A0A2S5R9B8_9PROT</name>
<dbReference type="AlphaFoldDB" id="A0A2S5R9B8"/>
<dbReference type="EMBL" id="PHHC01000080">
    <property type="protein sequence ID" value="PPE03921.1"/>
    <property type="molecule type" value="Genomic_DNA"/>
</dbReference>
<organism evidence="1 2">
    <name type="scientific">Holospora curviuscula</name>
    <dbReference type="NCBI Taxonomy" id="1082868"/>
    <lineage>
        <taxon>Bacteria</taxon>
        <taxon>Pseudomonadati</taxon>
        <taxon>Pseudomonadota</taxon>
        <taxon>Alphaproteobacteria</taxon>
        <taxon>Holosporales</taxon>
        <taxon>Holosporaceae</taxon>
        <taxon>Holospora</taxon>
    </lineage>
</organism>
<accession>A0A2S5R9B8</accession>
<comment type="caution">
    <text evidence="1">The sequence shown here is derived from an EMBL/GenBank/DDBJ whole genome shotgun (WGS) entry which is preliminary data.</text>
</comment>
<keyword evidence="2" id="KW-1185">Reference proteome</keyword>
<dbReference type="Proteomes" id="UP000239425">
    <property type="component" value="Unassembled WGS sequence"/>
</dbReference>
<gene>
    <name evidence="1" type="ORF">HCUR_00701</name>
</gene>
<evidence type="ECO:0000313" key="1">
    <source>
        <dbReference type="EMBL" id="PPE03921.1"/>
    </source>
</evidence>
<evidence type="ECO:0000313" key="2">
    <source>
        <dbReference type="Proteomes" id="UP000239425"/>
    </source>
</evidence>
<reference evidence="1 2" key="1">
    <citation type="submission" date="2017-11" db="EMBL/GenBank/DDBJ databases">
        <title>Comparative genomic analysis of Holospora spp., intranuclear symbionts of paramecia.</title>
        <authorList>
            <person name="Garushyants S.K."/>
            <person name="Beliavskaya A."/>
            <person name="Malko D.B."/>
            <person name="Logacheva M.D."/>
            <person name="Rautian M.S."/>
            <person name="Gelfand M.S."/>
        </authorList>
    </citation>
    <scope>NUCLEOTIDE SEQUENCE [LARGE SCALE GENOMIC DNA]</scope>
    <source>
        <strain evidence="2">02AZ16</strain>
    </source>
</reference>
<proteinExistence type="predicted"/>